<proteinExistence type="predicted"/>
<dbReference type="Proteomes" id="UP001428341">
    <property type="component" value="Unassembled WGS sequence"/>
</dbReference>
<keyword evidence="2" id="KW-1185">Reference proteome</keyword>
<reference evidence="1 2" key="1">
    <citation type="submission" date="2024-05" db="EMBL/GenBank/DDBJ databases">
        <title>Haplotype-resolved chromosome-level genome assembly of Huyou (Citrus changshanensis).</title>
        <authorList>
            <person name="Miao C."/>
            <person name="Chen W."/>
            <person name="Wu Y."/>
            <person name="Wang L."/>
            <person name="Zhao S."/>
            <person name="Grierson D."/>
            <person name="Xu C."/>
            <person name="Chen K."/>
        </authorList>
    </citation>
    <scope>NUCLEOTIDE SEQUENCE [LARGE SCALE GENOMIC DNA]</scope>
    <source>
        <strain evidence="1">01-14</strain>
        <tissue evidence="1">Leaf</tissue>
    </source>
</reference>
<protein>
    <submittedName>
        <fullName evidence="1">Uncharacterized protein</fullName>
    </submittedName>
</protein>
<evidence type="ECO:0000313" key="1">
    <source>
        <dbReference type="EMBL" id="KAK9214098.1"/>
    </source>
</evidence>
<sequence length="100" mass="11224">MASHLFLGCPYAQHLWRWLVAAFRWWFPVMNSTTPLWIKINIDGMSKGNPGSAACGDVFRGFNRAFHGGFSMPSGVQCCAKILTIVKEIDIVVVKVWTHV</sequence>
<dbReference type="AlphaFoldDB" id="A0AAP0MIK4"/>
<organism evidence="1 2">
    <name type="scientific">Citrus x changshan-huyou</name>
    <dbReference type="NCBI Taxonomy" id="2935761"/>
    <lineage>
        <taxon>Eukaryota</taxon>
        <taxon>Viridiplantae</taxon>
        <taxon>Streptophyta</taxon>
        <taxon>Embryophyta</taxon>
        <taxon>Tracheophyta</taxon>
        <taxon>Spermatophyta</taxon>
        <taxon>Magnoliopsida</taxon>
        <taxon>eudicotyledons</taxon>
        <taxon>Gunneridae</taxon>
        <taxon>Pentapetalae</taxon>
        <taxon>rosids</taxon>
        <taxon>malvids</taxon>
        <taxon>Sapindales</taxon>
        <taxon>Rutaceae</taxon>
        <taxon>Aurantioideae</taxon>
        <taxon>Citrus</taxon>
    </lineage>
</organism>
<accession>A0AAP0MIK4</accession>
<name>A0AAP0MIK4_9ROSI</name>
<gene>
    <name evidence="1" type="ORF">WN944_006086</name>
</gene>
<dbReference type="EMBL" id="JBCGBO010000003">
    <property type="protein sequence ID" value="KAK9214098.1"/>
    <property type="molecule type" value="Genomic_DNA"/>
</dbReference>
<comment type="caution">
    <text evidence="1">The sequence shown here is derived from an EMBL/GenBank/DDBJ whole genome shotgun (WGS) entry which is preliminary data.</text>
</comment>
<evidence type="ECO:0000313" key="2">
    <source>
        <dbReference type="Proteomes" id="UP001428341"/>
    </source>
</evidence>